<protein>
    <recommendedName>
        <fullName evidence="5">Sigma-54 factor interaction domain-containing protein</fullName>
    </recommendedName>
</protein>
<feature type="domain" description="Sigma-54 factor interaction" evidence="5">
    <location>
        <begin position="223"/>
        <end position="460"/>
    </location>
</feature>
<dbReference type="InterPro" id="IPR058031">
    <property type="entry name" value="AAA_lid_NorR"/>
</dbReference>
<name>A0A1V2TF73_9NOCA</name>
<dbReference type="Gene3D" id="1.10.10.60">
    <property type="entry name" value="Homeodomain-like"/>
    <property type="match status" value="1"/>
</dbReference>
<dbReference type="Pfam" id="PF25601">
    <property type="entry name" value="AAA_lid_14"/>
    <property type="match status" value="1"/>
</dbReference>
<dbReference type="PANTHER" id="PTHR32071">
    <property type="entry name" value="TRANSCRIPTIONAL REGULATORY PROTEIN"/>
    <property type="match status" value="1"/>
</dbReference>
<keyword evidence="2" id="KW-0067">ATP-binding</keyword>
<keyword evidence="1" id="KW-0547">Nucleotide-binding</keyword>
<dbReference type="SUPFAM" id="SSF46689">
    <property type="entry name" value="Homeodomain-like"/>
    <property type="match status" value="1"/>
</dbReference>
<dbReference type="AlphaFoldDB" id="A0A1V2TF73"/>
<comment type="caution">
    <text evidence="6">The sequence shown here is derived from an EMBL/GenBank/DDBJ whole genome shotgun (WGS) entry which is preliminary data.</text>
</comment>
<dbReference type="PROSITE" id="PS50045">
    <property type="entry name" value="SIGMA54_INTERACT_4"/>
    <property type="match status" value="1"/>
</dbReference>
<dbReference type="Gene3D" id="3.30.450.40">
    <property type="match status" value="1"/>
</dbReference>
<evidence type="ECO:0000259" key="5">
    <source>
        <dbReference type="PROSITE" id="PS50045"/>
    </source>
</evidence>
<dbReference type="PRINTS" id="PR01590">
    <property type="entry name" value="HTHFIS"/>
</dbReference>
<evidence type="ECO:0000256" key="1">
    <source>
        <dbReference type="ARBA" id="ARBA00022741"/>
    </source>
</evidence>
<dbReference type="GO" id="GO:0006355">
    <property type="term" value="P:regulation of DNA-templated transcription"/>
    <property type="evidence" value="ECO:0007669"/>
    <property type="project" value="InterPro"/>
</dbReference>
<reference evidence="6 7" key="1">
    <citation type="journal article" date="2016" name="Antonie Van Leeuwenhoek">
        <title>Nocardia donostiensis sp. nov., isolated from human respiratory specimens.</title>
        <authorList>
            <person name="Ercibengoa M."/>
            <person name="Bell M."/>
            <person name="Marimon J.M."/>
            <person name="Humrighouse B."/>
            <person name="Klenk H.P."/>
            <person name="Potter G."/>
            <person name="Perez-Trallero E."/>
        </authorList>
    </citation>
    <scope>NUCLEOTIDE SEQUENCE [LARGE SCALE GENOMIC DNA]</scope>
    <source>
        <strain evidence="6 7">X1655</strain>
    </source>
</reference>
<evidence type="ECO:0000313" key="7">
    <source>
        <dbReference type="Proteomes" id="UP000188836"/>
    </source>
</evidence>
<dbReference type="InterPro" id="IPR029016">
    <property type="entry name" value="GAF-like_dom_sf"/>
</dbReference>
<dbReference type="InterPro" id="IPR009057">
    <property type="entry name" value="Homeodomain-like_sf"/>
</dbReference>
<dbReference type="GO" id="GO:0005524">
    <property type="term" value="F:ATP binding"/>
    <property type="evidence" value="ECO:0007669"/>
    <property type="project" value="UniProtKB-KW"/>
</dbReference>
<evidence type="ECO:0000256" key="4">
    <source>
        <dbReference type="ARBA" id="ARBA00023163"/>
    </source>
</evidence>
<evidence type="ECO:0000256" key="3">
    <source>
        <dbReference type="ARBA" id="ARBA00023015"/>
    </source>
</evidence>
<dbReference type="InterPro" id="IPR027417">
    <property type="entry name" value="P-loop_NTPase"/>
</dbReference>
<dbReference type="GO" id="GO:0043565">
    <property type="term" value="F:sequence-specific DNA binding"/>
    <property type="evidence" value="ECO:0007669"/>
    <property type="project" value="InterPro"/>
</dbReference>
<dbReference type="Gene3D" id="3.40.50.300">
    <property type="entry name" value="P-loop containing nucleotide triphosphate hydrolases"/>
    <property type="match status" value="1"/>
</dbReference>
<sequence>MEPRLRPEIAAAWKRAELFGLDPGMPVRESTFVSDFHRRSRLVVAAEPVLDRMMDELADTRFSVLLGDRTARIIERRVAQRELNGALDRVLAAPGFQYLEESSGTNALATAYELGKPIAVSGDEHYLESLRQFCCFGAPIVHPIARRVVGVLDITGPVDQSTALLGPFLMRAVHDIEQRLLEGAKVTEQRLLAAFQTHTRNTRHPVVVYGDNVLLSNAAAVDLLRAADHAELRMLASAVDPRTAVHRHLTLASGANVRVTASAVPDTAGGVIFDLVPAESASPSPGSSPPAAISRRRQLVIGEPGTGRTTTAREIAGPDAAYFTAIDEDAEGRWLRSVRQALNDSPQVVIDDIHALTPRAATLLAPAVRASAGEVVMATSPLSDECTEHAALAAEALHRCELRPLRAHRQGFHTLVTEVLERLKPQSGKGITPSALSALAAHSWPGNFRELESVLAHACSRAPVGDITERHLPETYRSPSTRPLTLMENAERDAILAALRKADGNKAAAAAELGIGRTTLYARLRRYRIHA</sequence>
<organism evidence="6 7">
    <name type="scientific">Nocardia donostiensis</name>
    <dbReference type="NCBI Taxonomy" id="1538463"/>
    <lineage>
        <taxon>Bacteria</taxon>
        <taxon>Bacillati</taxon>
        <taxon>Actinomycetota</taxon>
        <taxon>Actinomycetes</taxon>
        <taxon>Mycobacteriales</taxon>
        <taxon>Nocardiaceae</taxon>
        <taxon>Nocardia</taxon>
    </lineage>
</organism>
<proteinExistence type="predicted"/>
<gene>
    <name evidence="6" type="ORF">B0T46_15475</name>
</gene>
<evidence type="ECO:0000313" key="6">
    <source>
        <dbReference type="EMBL" id="ONM48011.1"/>
    </source>
</evidence>
<keyword evidence="3" id="KW-0805">Transcription regulation</keyword>
<keyword evidence="7" id="KW-1185">Reference proteome</keyword>
<evidence type="ECO:0000256" key="2">
    <source>
        <dbReference type="ARBA" id="ARBA00022840"/>
    </source>
</evidence>
<dbReference type="Pfam" id="PF02954">
    <property type="entry name" value="HTH_8"/>
    <property type="match status" value="1"/>
</dbReference>
<dbReference type="Gene3D" id="1.10.8.60">
    <property type="match status" value="1"/>
</dbReference>
<dbReference type="SUPFAM" id="SSF52540">
    <property type="entry name" value="P-loop containing nucleoside triphosphate hydrolases"/>
    <property type="match status" value="1"/>
</dbReference>
<dbReference type="EMBL" id="MUMY01000012">
    <property type="protein sequence ID" value="ONM48011.1"/>
    <property type="molecule type" value="Genomic_DNA"/>
</dbReference>
<dbReference type="STRING" id="1538463.B0T36_21140"/>
<dbReference type="InterPro" id="IPR002197">
    <property type="entry name" value="HTH_Fis"/>
</dbReference>
<keyword evidence="4" id="KW-0804">Transcription</keyword>
<dbReference type="Proteomes" id="UP000188836">
    <property type="component" value="Unassembled WGS sequence"/>
</dbReference>
<accession>A0A1V2TF73</accession>
<dbReference type="InterPro" id="IPR002078">
    <property type="entry name" value="Sigma_54_int"/>
</dbReference>